<sequence>MRLLPRATGDLTSLATGLSLVIANYKPTPQLPTANDTGSSGSQELLPSSQGNHFQVQTPQMMASQPQRPEDEWGLPSVLYVPQTSKVDTETSGASSFAANGKTVGAGNCPVQSAYTPQGGWDKLPPPVYPAFDPVMANVYRYRQQQGVDLGAWFVQEAWMSGSLFSCATGGKSAEYDVLDGFGQSQQGVSSAKAFMEKHWDTWITEADFQKMAGMGINTVRLPIGYWSAGPYFTHDSPFSAYSNVYEYSWRYVARAINWAAKYNIGVLVDLHAAYGSQNGQAHSGLSDGNIEFYNDFNMNLTTELLVWLAHEISNVTNVVGIQLLNEPQDRTSLWPWYTKTMDAMRNASDSSATVPLYFHDAFNLNKGASFVSKRSDFVVQDHHSYYVYTAADTKLSAKGHTKAINGQIQQWMATESDVARRNLVVGEWSCALNPASLTKSTNKSKDQRDFCNAQLDVYGDTASGFMFWSWKMENCQDNGGWCFQQAAGNSLPSTFDSWGLENVTAKFFAVSNASTQTNVDVLTRIEQIALPAQNGAKNVTSTLANVTNHAIIAAQDHGARIGMVEKPLVGQRRGADRQSFWQAGGSYASRARLAVTSPKRDAATKAMPANSATSAASAASAAGFNDGFKSARFFAAKGNLSRLGFAQQYMTDSWAARLSNSQSKLSLQANNSDQYLAQFKAGLLAAEAEIARAILTT</sequence>
<dbReference type="InterPro" id="IPR050386">
    <property type="entry name" value="Glycosyl_hydrolase_5"/>
</dbReference>
<dbReference type="GeneID" id="37043260"/>
<evidence type="ECO:0000313" key="7">
    <source>
        <dbReference type="Proteomes" id="UP000245768"/>
    </source>
</evidence>
<dbReference type="SUPFAM" id="SSF51445">
    <property type="entry name" value="(Trans)glycosidases"/>
    <property type="match status" value="1"/>
</dbReference>
<dbReference type="GO" id="GO:0005737">
    <property type="term" value="C:cytoplasm"/>
    <property type="evidence" value="ECO:0007669"/>
    <property type="project" value="UniProtKB-ARBA"/>
</dbReference>
<feature type="domain" description="Glycoside hydrolase family 5" evidence="5">
    <location>
        <begin position="196"/>
        <end position="473"/>
    </location>
</feature>
<evidence type="ECO:0000313" key="6">
    <source>
        <dbReference type="EMBL" id="PWN92281.1"/>
    </source>
</evidence>
<dbReference type="FunFam" id="3.20.20.80:FF:000100">
    <property type="entry name" value="Glycoside hydrolase superfamily"/>
    <property type="match status" value="1"/>
</dbReference>
<dbReference type="InParanoid" id="A0A316YSR7"/>
<dbReference type="InterPro" id="IPR017853">
    <property type="entry name" value="GH"/>
</dbReference>
<evidence type="ECO:0000256" key="2">
    <source>
        <dbReference type="ARBA" id="ARBA00022801"/>
    </source>
</evidence>
<dbReference type="GO" id="GO:0009986">
    <property type="term" value="C:cell surface"/>
    <property type="evidence" value="ECO:0007669"/>
    <property type="project" value="TreeGrafter"/>
</dbReference>
<accession>A0A316YSR7</accession>
<dbReference type="STRING" id="215250.A0A316YSR7"/>
<comment type="similarity">
    <text evidence="1">Belongs to the glycosyl hydrolase 5 (cellulase A) family.</text>
</comment>
<proteinExistence type="inferred from homology"/>
<dbReference type="PANTHER" id="PTHR31297">
    <property type="entry name" value="GLUCAN ENDO-1,6-BETA-GLUCOSIDASE B"/>
    <property type="match status" value="1"/>
</dbReference>
<evidence type="ECO:0000256" key="3">
    <source>
        <dbReference type="ARBA" id="ARBA00023295"/>
    </source>
</evidence>
<name>A0A316YSR7_9BASI</name>
<dbReference type="OrthoDB" id="1887033at2759"/>
<reference evidence="6 7" key="1">
    <citation type="journal article" date="2018" name="Mol. Biol. Evol.">
        <title>Broad Genomic Sampling Reveals a Smut Pathogenic Ancestry of the Fungal Clade Ustilaginomycotina.</title>
        <authorList>
            <person name="Kijpornyongpan T."/>
            <person name="Mondo S.J."/>
            <person name="Barry K."/>
            <person name="Sandor L."/>
            <person name="Lee J."/>
            <person name="Lipzen A."/>
            <person name="Pangilinan J."/>
            <person name="LaButti K."/>
            <person name="Hainaut M."/>
            <person name="Henrissat B."/>
            <person name="Grigoriev I.V."/>
            <person name="Spatafora J.W."/>
            <person name="Aime M.C."/>
        </authorList>
    </citation>
    <scope>NUCLEOTIDE SEQUENCE [LARGE SCALE GENOMIC DNA]</scope>
    <source>
        <strain evidence="6 7">MCA 4198</strain>
    </source>
</reference>
<dbReference type="PANTHER" id="PTHR31297:SF43">
    <property type="entry name" value="GLUCAN 1,3-BETA-GLUCOSIDASE 3"/>
    <property type="match status" value="1"/>
</dbReference>
<dbReference type="Proteomes" id="UP000245768">
    <property type="component" value="Unassembled WGS sequence"/>
</dbReference>
<dbReference type="EMBL" id="KZ819635">
    <property type="protein sequence ID" value="PWN92281.1"/>
    <property type="molecule type" value="Genomic_DNA"/>
</dbReference>
<keyword evidence="7" id="KW-1185">Reference proteome</keyword>
<evidence type="ECO:0000256" key="1">
    <source>
        <dbReference type="ARBA" id="ARBA00005641"/>
    </source>
</evidence>
<gene>
    <name evidence="6" type="ORF">FA10DRAFT_266071</name>
</gene>
<keyword evidence="2 6" id="KW-0378">Hydrolase</keyword>
<dbReference type="Pfam" id="PF00150">
    <property type="entry name" value="Cellulase"/>
    <property type="match status" value="1"/>
</dbReference>
<protein>
    <submittedName>
        <fullName evidence="6">Glycoside hydrolase</fullName>
    </submittedName>
</protein>
<keyword evidence="3" id="KW-0326">Glycosidase</keyword>
<organism evidence="6 7">
    <name type="scientific">Acaromyces ingoldii</name>
    <dbReference type="NCBI Taxonomy" id="215250"/>
    <lineage>
        <taxon>Eukaryota</taxon>
        <taxon>Fungi</taxon>
        <taxon>Dikarya</taxon>
        <taxon>Basidiomycota</taxon>
        <taxon>Ustilaginomycotina</taxon>
        <taxon>Exobasidiomycetes</taxon>
        <taxon>Exobasidiales</taxon>
        <taxon>Cryptobasidiaceae</taxon>
        <taxon>Acaromyces</taxon>
    </lineage>
</organism>
<dbReference type="RefSeq" id="XP_025379479.1">
    <property type="nucleotide sequence ID" value="XM_025521344.1"/>
</dbReference>
<dbReference type="GO" id="GO:0046557">
    <property type="term" value="F:glucan endo-1,6-beta-glucosidase activity"/>
    <property type="evidence" value="ECO:0007669"/>
    <property type="project" value="TreeGrafter"/>
</dbReference>
<evidence type="ECO:0000256" key="4">
    <source>
        <dbReference type="SAM" id="MobiDB-lite"/>
    </source>
</evidence>
<dbReference type="AlphaFoldDB" id="A0A316YSR7"/>
<dbReference type="GO" id="GO:0005576">
    <property type="term" value="C:extracellular region"/>
    <property type="evidence" value="ECO:0007669"/>
    <property type="project" value="TreeGrafter"/>
</dbReference>
<dbReference type="Gene3D" id="3.20.20.80">
    <property type="entry name" value="Glycosidases"/>
    <property type="match status" value="1"/>
</dbReference>
<dbReference type="InterPro" id="IPR001547">
    <property type="entry name" value="Glyco_hydro_5"/>
</dbReference>
<dbReference type="GO" id="GO:0009251">
    <property type="term" value="P:glucan catabolic process"/>
    <property type="evidence" value="ECO:0007669"/>
    <property type="project" value="TreeGrafter"/>
</dbReference>
<evidence type="ECO:0000259" key="5">
    <source>
        <dbReference type="Pfam" id="PF00150"/>
    </source>
</evidence>
<feature type="region of interest" description="Disordered" evidence="4">
    <location>
        <begin position="31"/>
        <end position="52"/>
    </location>
</feature>